<dbReference type="InterPro" id="IPR018943">
    <property type="entry name" value="Oligosaccaryltransferase"/>
</dbReference>
<feature type="transmembrane region" description="Helical" evidence="10">
    <location>
        <begin position="22"/>
        <end position="40"/>
    </location>
</feature>
<dbReference type="GO" id="GO:0005789">
    <property type="term" value="C:endoplasmic reticulum membrane"/>
    <property type="evidence" value="ECO:0007669"/>
    <property type="project" value="UniProtKB-SubCell"/>
</dbReference>
<comment type="similarity">
    <text evidence="3">Belongs to the OST4 family.</text>
</comment>
<dbReference type="Proteomes" id="UP000410492">
    <property type="component" value="Unassembled WGS sequence"/>
</dbReference>
<comment type="function">
    <text evidence="1">Subunit of the oligosaccharyl transferase (OST) complex that catalyzes the initial transfer of a defined glycan (Glc(3)Man(9)GlcNAc(2) in eukaryotes) from the lipid carrier dolichol-pyrophosphate to an asparagine residue within an Asn-X-Ser/Thr consensus motif in nascent polypeptide chains, the first step in protein N-glycosylation. N-glycosylation occurs cotranslationally and the complex associates with the Sec61 complex at the channel-forming translocon complex that mediates protein translocation across the endoplasmic reticulum (ER). All subunits are required for a maximal enzyme activity.</text>
</comment>
<dbReference type="AlphaFoldDB" id="A0A653C7H4"/>
<feature type="non-terminal residue" evidence="11">
    <location>
        <position position="1"/>
    </location>
</feature>
<keyword evidence="7" id="KW-0735">Signal-anchor</keyword>
<evidence type="ECO:0000313" key="11">
    <source>
        <dbReference type="EMBL" id="VEN43851.1"/>
    </source>
</evidence>
<comment type="subunit">
    <text evidence="4">Component of the oligosaccharyltransferase (OST) complex.</text>
</comment>
<evidence type="ECO:0000256" key="4">
    <source>
        <dbReference type="ARBA" id="ARBA00011157"/>
    </source>
</evidence>
<reference evidence="11 12" key="1">
    <citation type="submission" date="2019-01" db="EMBL/GenBank/DDBJ databases">
        <authorList>
            <person name="Sayadi A."/>
        </authorList>
    </citation>
    <scope>NUCLEOTIDE SEQUENCE [LARGE SCALE GENOMIC DNA]</scope>
</reference>
<accession>A0A653C7H4</accession>
<evidence type="ECO:0000256" key="7">
    <source>
        <dbReference type="ARBA" id="ARBA00022968"/>
    </source>
</evidence>
<evidence type="ECO:0000313" key="12">
    <source>
        <dbReference type="Proteomes" id="UP000410492"/>
    </source>
</evidence>
<name>A0A653C7H4_CALMS</name>
<dbReference type="EMBL" id="CAACVG010007146">
    <property type="protein sequence ID" value="VEN43851.1"/>
    <property type="molecule type" value="Genomic_DNA"/>
</dbReference>
<evidence type="ECO:0000256" key="9">
    <source>
        <dbReference type="ARBA" id="ARBA00023136"/>
    </source>
</evidence>
<feature type="transmembrane region" description="Helical" evidence="10">
    <location>
        <begin position="60"/>
        <end position="83"/>
    </location>
</feature>
<evidence type="ECO:0000256" key="1">
    <source>
        <dbReference type="ARBA" id="ARBA00002791"/>
    </source>
</evidence>
<gene>
    <name evidence="11" type="ORF">CALMAC_LOCUS6861</name>
</gene>
<organism evidence="11 12">
    <name type="scientific">Callosobruchus maculatus</name>
    <name type="common">Southern cowpea weevil</name>
    <name type="synonym">Pulse bruchid</name>
    <dbReference type="NCBI Taxonomy" id="64391"/>
    <lineage>
        <taxon>Eukaryota</taxon>
        <taxon>Metazoa</taxon>
        <taxon>Ecdysozoa</taxon>
        <taxon>Arthropoda</taxon>
        <taxon>Hexapoda</taxon>
        <taxon>Insecta</taxon>
        <taxon>Pterygota</taxon>
        <taxon>Neoptera</taxon>
        <taxon>Endopterygota</taxon>
        <taxon>Coleoptera</taxon>
        <taxon>Polyphaga</taxon>
        <taxon>Cucujiformia</taxon>
        <taxon>Chrysomeloidea</taxon>
        <taxon>Chrysomelidae</taxon>
        <taxon>Bruchinae</taxon>
        <taxon>Bruchini</taxon>
        <taxon>Callosobruchus</taxon>
    </lineage>
</organism>
<evidence type="ECO:0000256" key="8">
    <source>
        <dbReference type="ARBA" id="ARBA00022989"/>
    </source>
</evidence>
<dbReference type="SUPFAM" id="SSF103464">
    <property type="entry name" value="Oligosaccharyltransferase subunit ost4p"/>
    <property type="match status" value="1"/>
</dbReference>
<dbReference type="InterPro" id="IPR036330">
    <property type="entry name" value="Ost4p_sf"/>
</dbReference>
<comment type="subcellular location">
    <subcellularLocation>
        <location evidence="2">Endoplasmic reticulum membrane</location>
        <topology evidence="2">Single-pass type III membrane protein</topology>
    </subcellularLocation>
</comment>
<evidence type="ECO:0000256" key="6">
    <source>
        <dbReference type="ARBA" id="ARBA00022824"/>
    </source>
</evidence>
<proteinExistence type="inferred from homology"/>
<dbReference type="OrthoDB" id="2124077at2759"/>
<keyword evidence="12" id="KW-1185">Reference proteome</keyword>
<evidence type="ECO:0000256" key="10">
    <source>
        <dbReference type="SAM" id="Phobius"/>
    </source>
</evidence>
<keyword evidence="6" id="KW-0256">Endoplasmic reticulum</keyword>
<keyword evidence="5 10" id="KW-0812">Transmembrane</keyword>
<keyword evidence="9 10" id="KW-0472">Membrane</keyword>
<evidence type="ECO:0000256" key="2">
    <source>
        <dbReference type="ARBA" id="ARBA00004643"/>
    </source>
</evidence>
<sequence length="90" mass="10606">TRLTKHQKSINTNYKLPNVNVILSYINLILISKVRVLKFWPRIFFNKQEFPAQKRMITDVHLAIMSNALGIVLFLLVVLYHYINANYSRS</sequence>
<protein>
    <submittedName>
        <fullName evidence="11">Uncharacterized protein</fullName>
    </submittedName>
</protein>
<dbReference type="Pfam" id="PF10215">
    <property type="entry name" value="Ost4"/>
    <property type="match status" value="1"/>
</dbReference>
<keyword evidence="8 10" id="KW-1133">Transmembrane helix</keyword>
<evidence type="ECO:0000256" key="3">
    <source>
        <dbReference type="ARBA" id="ARBA00007685"/>
    </source>
</evidence>
<evidence type="ECO:0000256" key="5">
    <source>
        <dbReference type="ARBA" id="ARBA00022692"/>
    </source>
</evidence>